<keyword evidence="3" id="KW-1185">Reference proteome</keyword>
<dbReference type="EMBL" id="MU002179">
    <property type="protein sequence ID" value="KAF2788877.1"/>
    <property type="molecule type" value="Genomic_DNA"/>
</dbReference>
<name>A0A6A6WYW1_9PLEO</name>
<organism evidence="2 3">
    <name type="scientific">Melanomma pulvis-pyrius CBS 109.77</name>
    <dbReference type="NCBI Taxonomy" id="1314802"/>
    <lineage>
        <taxon>Eukaryota</taxon>
        <taxon>Fungi</taxon>
        <taxon>Dikarya</taxon>
        <taxon>Ascomycota</taxon>
        <taxon>Pezizomycotina</taxon>
        <taxon>Dothideomycetes</taxon>
        <taxon>Pleosporomycetidae</taxon>
        <taxon>Pleosporales</taxon>
        <taxon>Melanommataceae</taxon>
        <taxon>Melanomma</taxon>
    </lineage>
</organism>
<feature type="region of interest" description="Disordered" evidence="1">
    <location>
        <begin position="339"/>
        <end position="358"/>
    </location>
</feature>
<accession>A0A6A6WYW1</accession>
<dbReference type="Proteomes" id="UP000799757">
    <property type="component" value="Unassembled WGS sequence"/>
</dbReference>
<gene>
    <name evidence="2" type="ORF">K505DRAFT_366086</name>
</gene>
<dbReference type="AlphaFoldDB" id="A0A6A6WYW1"/>
<protein>
    <submittedName>
        <fullName evidence="2">Uncharacterized protein</fullName>
    </submittedName>
</protein>
<sequence>MSTQDKAAVDAQPYQFDDSGVPKLAFSNDQAAAHAYRRRSTMPPQLDPESDPTIVEVREAQERWISDMVQAVFNHDGVPEAVNLPAYTMFMHGSRTVVTGYDVEATCRLIFEQVIDRCRFGFRGPVRDNMALNPSNDCKDDRYGNCLTRITNVTHALRVSKCICRDIIFEDYNCIKLVNAPLKTLSRKKKQRQNTMVRAAAIKEAKDAKAVLKAAADMFPMDQDMELSLEALPAPNLTHDLFDFDMVNTGNEYFPVDDVVNSGLPFAFDHENYDLRAGTSAALGHENLDHDSKHSYMYGSPHMDLEDLIAGGYLSQEDLTMNPQDGQTQILSLTLGPGSEVPSPQPNGSFTGHYNIPF</sequence>
<reference evidence="2" key="1">
    <citation type="journal article" date="2020" name="Stud. Mycol.">
        <title>101 Dothideomycetes genomes: a test case for predicting lifestyles and emergence of pathogens.</title>
        <authorList>
            <person name="Haridas S."/>
            <person name="Albert R."/>
            <person name="Binder M."/>
            <person name="Bloem J."/>
            <person name="Labutti K."/>
            <person name="Salamov A."/>
            <person name="Andreopoulos B."/>
            <person name="Baker S."/>
            <person name="Barry K."/>
            <person name="Bills G."/>
            <person name="Bluhm B."/>
            <person name="Cannon C."/>
            <person name="Castanera R."/>
            <person name="Culley D."/>
            <person name="Daum C."/>
            <person name="Ezra D."/>
            <person name="Gonzalez J."/>
            <person name="Henrissat B."/>
            <person name="Kuo A."/>
            <person name="Liang C."/>
            <person name="Lipzen A."/>
            <person name="Lutzoni F."/>
            <person name="Magnuson J."/>
            <person name="Mondo S."/>
            <person name="Nolan M."/>
            <person name="Ohm R."/>
            <person name="Pangilinan J."/>
            <person name="Park H.-J."/>
            <person name="Ramirez L."/>
            <person name="Alfaro M."/>
            <person name="Sun H."/>
            <person name="Tritt A."/>
            <person name="Yoshinaga Y."/>
            <person name="Zwiers L.-H."/>
            <person name="Turgeon B."/>
            <person name="Goodwin S."/>
            <person name="Spatafora J."/>
            <person name="Crous P."/>
            <person name="Grigoriev I."/>
        </authorList>
    </citation>
    <scope>NUCLEOTIDE SEQUENCE</scope>
    <source>
        <strain evidence="2">CBS 109.77</strain>
    </source>
</reference>
<evidence type="ECO:0000313" key="2">
    <source>
        <dbReference type="EMBL" id="KAF2788877.1"/>
    </source>
</evidence>
<evidence type="ECO:0000313" key="3">
    <source>
        <dbReference type="Proteomes" id="UP000799757"/>
    </source>
</evidence>
<evidence type="ECO:0000256" key="1">
    <source>
        <dbReference type="SAM" id="MobiDB-lite"/>
    </source>
</evidence>
<dbReference type="OrthoDB" id="3801063at2759"/>
<proteinExistence type="predicted"/>